<protein>
    <submittedName>
        <fullName evidence="1">Uncharacterized protein</fullName>
    </submittedName>
</protein>
<dbReference type="AlphaFoldDB" id="A0A022XW94"/>
<proteinExistence type="predicted"/>
<gene>
    <name evidence="1" type="ORF">H105_03712</name>
</gene>
<name>A0A022XW94_TRISD</name>
<dbReference type="Proteomes" id="UP000023623">
    <property type="component" value="Unassembled WGS sequence"/>
</dbReference>
<dbReference type="HOGENOM" id="CLU_204799_0_0_1"/>
<feature type="non-terminal residue" evidence="1">
    <location>
        <position position="1"/>
    </location>
</feature>
<dbReference type="EMBL" id="KK208836">
    <property type="protein sequence ID" value="EZF74583.1"/>
    <property type="molecule type" value="Genomic_DNA"/>
</dbReference>
<accession>A0A022XW94</accession>
<reference evidence="1 2" key="1">
    <citation type="submission" date="2014-02" db="EMBL/GenBank/DDBJ databases">
        <title>The Genome Sequence of Trichophyton rubrum (morphotype soudanense) CBS 452.61.</title>
        <authorList>
            <consortium name="The Broad Institute Genomics Platform"/>
            <person name="Cuomo C.A."/>
            <person name="White T.C."/>
            <person name="Graser Y."/>
            <person name="Martinez-Rossi N."/>
            <person name="Heitman J."/>
            <person name="Young S.K."/>
            <person name="Zeng Q."/>
            <person name="Gargeya S."/>
            <person name="Abouelleil A."/>
            <person name="Alvarado L."/>
            <person name="Chapman S.B."/>
            <person name="Gainer-Dewar J."/>
            <person name="Goldberg J."/>
            <person name="Griggs A."/>
            <person name="Gujja S."/>
            <person name="Hansen M."/>
            <person name="Howarth C."/>
            <person name="Imamovic A."/>
            <person name="Larimer J."/>
            <person name="Martinez D."/>
            <person name="Murphy C."/>
            <person name="Pearson M.D."/>
            <person name="Persinoti G."/>
            <person name="Poon T."/>
            <person name="Priest M."/>
            <person name="Roberts A.D."/>
            <person name="Saif S."/>
            <person name="Shea T.D."/>
            <person name="Sykes S.N."/>
            <person name="Wortman J."/>
            <person name="Nusbaum C."/>
            <person name="Birren B."/>
        </authorList>
    </citation>
    <scope>NUCLEOTIDE SEQUENCE [LARGE SCALE GENOMIC DNA]</scope>
    <source>
        <strain evidence="1 2">CBS 452.61</strain>
    </source>
</reference>
<evidence type="ECO:0000313" key="2">
    <source>
        <dbReference type="Proteomes" id="UP000023623"/>
    </source>
</evidence>
<sequence>RKRPAFKLAQHPFSRHGEERRPSLFLFFEPLEVLIGCSNIIYDVTRGMVVGC</sequence>
<evidence type="ECO:0000313" key="1">
    <source>
        <dbReference type="EMBL" id="EZF74583.1"/>
    </source>
</evidence>
<organism evidence="1 2">
    <name type="scientific">Trichophyton soudanense CBS 452.61</name>
    <dbReference type="NCBI Taxonomy" id="1215331"/>
    <lineage>
        <taxon>Eukaryota</taxon>
        <taxon>Fungi</taxon>
        <taxon>Dikarya</taxon>
        <taxon>Ascomycota</taxon>
        <taxon>Pezizomycotina</taxon>
        <taxon>Eurotiomycetes</taxon>
        <taxon>Eurotiomycetidae</taxon>
        <taxon>Onygenales</taxon>
        <taxon>Arthrodermataceae</taxon>
        <taxon>Trichophyton</taxon>
    </lineage>
</organism>
<keyword evidence="2" id="KW-1185">Reference proteome</keyword>